<feature type="compositionally biased region" description="Basic and acidic residues" evidence="1">
    <location>
        <begin position="763"/>
        <end position="772"/>
    </location>
</feature>
<dbReference type="VEuPathDB" id="TriTrypDB:LDHU3_36.6740"/>
<reference evidence="3" key="1">
    <citation type="submission" date="2019-02" db="EMBL/GenBank/DDBJ databases">
        <title>FDA dAtabase for Regulatory Grade micrObial Sequences (FDA-ARGOS): Supporting development and validation of Infectious Disease Dx tests.</title>
        <authorList>
            <person name="Duncan R."/>
            <person name="Fisher C."/>
            <person name="Tallon L."/>
            <person name="Sadzewicz L."/>
            <person name="Sengamalay N."/>
            <person name="Ott S."/>
            <person name="Godinez A."/>
            <person name="Nagaraj S."/>
            <person name="Vavikolanu K."/>
            <person name="Vyas G."/>
            <person name="Nadendla S."/>
            <person name="Aluvathingal J."/>
            <person name="Sichtig H."/>
        </authorList>
    </citation>
    <scope>NUCLEOTIDE SEQUENCE [LARGE SCALE GENOMIC DNA]</scope>
    <source>
        <strain evidence="3">FDAARGOS_360</strain>
    </source>
</reference>
<feature type="compositionally biased region" description="Low complexity" evidence="1">
    <location>
        <begin position="1102"/>
        <end position="1113"/>
    </location>
</feature>
<feature type="compositionally biased region" description="Basic and acidic residues" evidence="1">
    <location>
        <begin position="534"/>
        <end position="543"/>
    </location>
</feature>
<accession>A0A504X2V4</accession>
<dbReference type="VEuPathDB" id="TriTrypDB:LdCL_360057400"/>
<dbReference type="VEuPathDB" id="TriTrypDB:LdBPK_365020.1"/>
<feature type="compositionally biased region" description="Low complexity" evidence="1">
    <location>
        <begin position="108"/>
        <end position="122"/>
    </location>
</feature>
<evidence type="ECO:0000256" key="1">
    <source>
        <dbReference type="SAM" id="MobiDB-lite"/>
    </source>
</evidence>
<evidence type="ECO:0000313" key="2">
    <source>
        <dbReference type="EMBL" id="TPP41965.1"/>
    </source>
</evidence>
<feature type="compositionally biased region" description="Polar residues" evidence="1">
    <location>
        <begin position="343"/>
        <end position="353"/>
    </location>
</feature>
<dbReference type="SUPFAM" id="SSF53335">
    <property type="entry name" value="S-adenosyl-L-methionine-dependent methyltransferases"/>
    <property type="match status" value="1"/>
</dbReference>
<evidence type="ECO:0008006" key="4">
    <source>
        <dbReference type="Google" id="ProtNLM"/>
    </source>
</evidence>
<organism evidence="2 3">
    <name type="scientific">Leishmania donovani</name>
    <dbReference type="NCBI Taxonomy" id="5661"/>
    <lineage>
        <taxon>Eukaryota</taxon>
        <taxon>Discoba</taxon>
        <taxon>Euglenozoa</taxon>
        <taxon>Kinetoplastea</taxon>
        <taxon>Metakinetoplastina</taxon>
        <taxon>Trypanosomatida</taxon>
        <taxon>Trypanosomatidae</taxon>
        <taxon>Leishmaniinae</taxon>
        <taxon>Leishmania</taxon>
    </lineage>
</organism>
<feature type="region of interest" description="Disordered" evidence="1">
    <location>
        <begin position="822"/>
        <end position="860"/>
    </location>
</feature>
<feature type="region of interest" description="Disordered" evidence="1">
    <location>
        <begin position="336"/>
        <end position="372"/>
    </location>
</feature>
<dbReference type="FunFam" id="3.40.50.150:FF:000750">
    <property type="entry name" value="Hypothetical_protein_-_conserved"/>
    <property type="match status" value="1"/>
</dbReference>
<dbReference type="InterPro" id="IPR029063">
    <property type="entry name" value="SAM-dependent_MTases_sf"/>
</dbReference>
<feature type="region of interest" description="Disordered" evidence="1">
    <location>
        <begin position="763"/>
        <end position="789"/>
    </location>
</feature>
<evidence type="ECO:0000313" key="3">
    <source>
        <dbReference type="Proteomes" id="UP000318821"/>
    </source>
</evidence>
<dbReference type="PANTHER" id="PTHR37028">
    <property type="entry name" value="UNNAMED PRODUCT-RELATED"/>
    <property type="match status" value="1"/>
</dbReference>
<comment type="caution">
    <text evidence="2">The sequence shown here is derived from an EMBL/GenBank/DDBJ whole genome shotgun (WGS) entry which is preliminary data.</text>
</comment>
<feature type="compositionally biased region" description="Basic and acidic residues" evidence="1">
    <location>
        <begin position="13"/>
        <end position="22"/>
    </location>
</feature>
<dbReference type="Proteomes" id="UP000318821">
    <property type="component" value="Unassembled WGS sequence"/>
</dbReference>
<gene>
    <name evidence="2" type="ORF">CGC20_27535</name>
</gene>
<name>A0A504X2V4_LEIDO</name>
<feature type="region of interest" description="Disordered" evidence="1">
    <location>
        <begin position="661"/>
        <end position="709"/>
    </location>
</feature>
<dbReference type="EMBL" id="RHLD01000002">
    <property type="protein sequence ID" value="TPP41965.1"/>
    <property type="molecule type" value="Genomic_DNA"/>
</dbReference>
<dbReference type="PANTHER" id="PTHR37028:SF8">
    <property type="entry name" value="200 KDA ANTIGEN P200"/>
    <property type="match status" value="1"/>
</dbReference>
<feature type="region of interest" description="Disordered" evidence="1">
    <location>
        <begin position="1"/>
        <end position="38"/>
    </location>
</feature>
<dbReference type="Gene3D" id="3.40.50.150">
    <property type="entry name" value="Vaccinia Virus protein VP39"/>
    <property type="match status" value="1"/>
</dbReference>
<feature type="region of interest" description="Disordered" evidence="1">
    <location>
        <begin position="534"/>
        <end position="559"/>
    </location>
</feature>
<sequence>MFSESDESTYTVHEVHRDDRGAVPKPVESQTEPETGSHLARYYRLGTKERHAFDEHMRHLRQQVAAVERERQFRVSHPFQPKTCTPFATVADAVTDAAQADSPSRLAPPVASGIGSSSSPSGVRPVFERLAAQAVQLEMRRRHREEQRRRAEAASLRGAFQPHINHTAPIYAERLQHLDLVPVEERLLHYGEFVARERQRKQELKEVEQTVAWQSTQASVVGAGTSQPRGPEERRQQQEEFLARNHRFLAERSKHRQCAEAAAAEAFSFQPKISATSAALDEARQRCANAVSTSELGQLLNRSVDAPPLSISKTSANAGRRSDALYALAVARQRQRMEKLDHNSSNSGETTNGVDKGKAVEGPKATHQPLTNPTSAKWIAEGAHGPFFQEDFVRRQALYEEVKREEAALRATAVQEPELSSGRPAAHKVDAKQLNQRLYYSAKTAREASERRRQALVSARECPFRPQLSPGTKYVLQHMPSRDGDVVKRLTSQRGSGSSGGARVAMDNDLYAPAPAHQPPCKATLVAFTATKDRKARGERADGSGDELPAQQQQRKQHGRPLTLDQVEHFYQRQIAALQQRKDLIQERREGKAMEELVECTFRPRTNTDRHVGMESGAGEGADTAVSVNHVTGVSAFLERQAVARVRKAEHDELVRTVGLPRHKSAGSNGTSSRTTALSPFKFQTEMRRQRLPSSPLESKQRREAAPFSTAALTTAERALHEAIEQSRRCPGASSQAPLFPLPGCAHASEDGAHFDDRGHVAAASKDVEEPTSRVPPSTLSTEKKGRGDAAAVGVGYDRPSLFSLISPNTFSGRSLGSAAYESGNGKGTPAGRGFASDKPSPSALKGSKQRLTASVKRQRRNRSVSFVEEAADTPVAGVALRAPRRRRRTSELKFRHTKRRRVSGALVKRGIEKEFDRTLPFWRCFIDLRLTTGRVPEVVTRHTQVLCRIPCKVFKRVDVVWARTTVQLRPVHAPTWQERKNGPRPPRASYPVPAKAAAERAVAQARATTGTPPSGTDGDRALRVYTIDTVHFVHEDAYKRGRGSDHSFHVQSVVLRDAPHILQCVGGSMVSFSLIIYTSLRLAHACDARKCTPQQLGRQLEASSTMATESTSQRANNTSSAAVATGTGHGGGAAQQVHSTTQPGRASLAHDGDFKSSSEIAAFSVLRAWCPPPTVRVLILGMGGNSMAHALRVVLGADALIEVVEVEPAVVASCMQMGTLHDSDTKTKVHLQDADQCLANLPPTAYDFIYMDIFEPMQATMRNLHPWVLATRTLLKPGGLLVMNDHHLPSAAGVAPYAKVFGEGNVQAVNLRGWSESIVVCVAPGDASTDKYSLNVSKTHADIAFNIYETLVPGWLPHLSWLVKAKTYRHEGVRCRLWTS</sequence>
<feature type="region of interest" description="Disordered" evidence="1">
    <location>
        <begin position="1102"/>
        <end position="1153"/>
    </location>
</feature>
<feature type="region of interest" description="Disordered" evidence="1">
    <location>
        <begin position="101"/>
        <end position="122"/>
    </location>
</feature>
<feature type="compositionally biased region" description="Polar residues" evidence="1">
    <location>
        <begin position="666"/>
        <end position="678"/>
    </location>
</feature>
<proteinExistence type="predicted"/>
<protein>
    <recommendedName>
        <fullName evidence="4">Spermidine synthase</fullName>
    </recommendedName>
</protein>